<keyword evidence="1" id="KW-0456">Lyase</keyword>
<accession>A0ABM9HH30</accession>
<dbReference type="Proteomes" id="UP001157733">
    <property type="component" value="Chromosome"/>
</dbReference>
<evidence type="ECO:0000313" key="2">
    <source>
        <dbReference type="Proteomes" id="UP001157733"/>
    </source>
</evidence>
<gene>
    <name evidence="1" type="primary">prpB</name>
    <name evidence="1" type="ORF">NSPWAT_2478</name>
</gene>
<dbReference type="PANTHER" id="PTHR42905">
    <property type="entry name" value="PHOSPHOENOLPYRUVATE CARBOXYLASE"/>
    <property type="match status" value="1"/>
</dbReference>
<dbReference type="SUPFAM" id="SSF51621">
    <property type="entry name" value="Phosphoenolpyruvate/pyruvate domain"/>
    <property type="match status" value="1"/>
</dbReference>
<dbReference type="RefSeq" id="WP_282012171.1">
    <property type="nucleotide sequence ID" value="NZ_OX336137.1"/>
</dbReference>
<dbReference type="InterPro" id="IPR039556">
    <property type="entry name" value="ICL/PEPM"/>
</dbReference>
<evidence type="ECO:0000313" key="1">
    <source>
        <dbReference type="EMBL" id="CAI2719334.1"/>
    </source>
</evidence>
<dbReference type="EMBL" id="OX336137">
    <property type="protein sequence ID" value="CAI2719334.1"/>
    <property type="molecule type" value="Genomic_DNA"/>
</dbReference>
<dbReference type="InterPro" id="IPR018523">
    <property type="entry name" value="Isocitrate_lyase_ph_CS"/>
</dbReference>
<dbReference type="InterPro" id="IPR015813">
    <property type="entry name" value="Pyrv/PenolPyrv_kinase-like_dom"/>
</dbReference>
<keyword evidence="2" id="KW-1185">Reference proteome</keyword>
<protein>
    <submittedName>
        <fullName evidence="1">2-methylisocitrate lyase</fullName>
        <ecNumber evidence="1">4.1.3.30</ecNumber>
    </submittedName>
</protein>
<dbReference type="CDD" id="cd00377">
    <property type="entry name" value="ICL_PEPM"/>
    <property type="match status" value="1"/>
</dbReference>
<dbReference type="PROSITE" id="PS00161">
    <property type="entry name" value="ISOCITRATE_LYASE"/>
    <property type="match status" value="1"/>
</dbReference>
<dbReference type="PANTHER" id="PTHR42905:SF5">
    <property type="entry name" value="CARBOXYVINYL-CARBOXYPHOSPHONATE PHOSPHORYLMUTASE, CHLOROPLASTIC"/>
    <property type="match status" value="1"/>
</dbReference>
<dbReference type="Gene3D" id="3.20.20.60">
    <property type="entry name" value="Phosphoenolpyruvate-binding domains"/>
    <property type="match status" value="1"/>
</dbReference>
<reference evidence="1 2" key="1">
    <citation type="submission" date="2022-09" db="EMBL/GenBank/DDBJ databases">
        <authorList>
            <person name="Kop L."/>
        </authorList>
    </citation>
    <scope>NUCLEOTIDE SEQUENCE [LARGE SCALE GENOMIC DNA]</scope>
    <source>
        <strain evidence="1 2">347</strain>
    </source>
</reference>
<dbReference type="Pfam" id="PF13714">
    <property type="entry name" value="PEP_mutase"/>
    <property type="match status" value="1"/>
</dbReference>
<dbReference type="InterPro" id="IPR040442">
    <property type="entry name" value="Pyrv_kinase-like_dom_sf"/>
</dbReference>
<organism evidence="1 2">
    <name type="scientific">Nitrospina watsonii</name>
    <dbReference type="NCBI Taxonomy" id="1323948"/>
    <lineage>
        <taxon>Bacteria</taxon>
        <taxon>Pseudomonadati</taxon>
        <taxon>Nitrospinota/Tectimicrobiota group</taxon>
        <taxon>Nitrospinota</taxon>
        <taxon>Nitrospinia</taxon>
        <taxon>Nitrospinales</taxon>
        <taxon>Nitrospinaceae</taxon>
        <taxon>Nitrospina</taxon>
    </lineage>
</organism>
<sequence>MISTPSFRKLLTAHKKPLVLPGVYNAFTAKQVAAMNFPALYVSGAALANSMGVPDDGTLGLDEFTGLGKWIVRAVDIPVLCDADTGFEDIEVTVHRYIETGFAAIQIEDQLFPKRCGHLQGKQVVPVEDMEARLQKAVAVRDRLNPEFVIVARTDARGADNIDAGRQLDECIDRGNRYREAGADVIFPEALKDADEFSRVRRFVPGPLLANMTEFGQTPLMDTCEFAELGYDIVIFPVSLFRFHAGWTRVLLSTLLKDGSQKTQLAHMMNRKEINGILNYEP</sequence>
<name>A0ABM9HH30_9BACT</name>
<dbReference type="GO" id="GO:0046421">
    <property type="term" value="F:methylisocitrate lyase activity"/>
    <property type="evidence" value="ECO:0007669"/>
    <property type="project" value="UniProtKB-EC"/>
</dbReference>
<dbReference type="EC" id="4.1.3.30" evidence="1"/>
<proteinExistence type="predicted"/>